<keyword evidence="1" id="KW-0472">Membrane</keyword>
<proteinExistence type="predicted"/>
<reference evidence="2 3" key="1">
    <citation type="submission" date="2018-08" db="EMBL/GenBank/DDBJ databases">
        <title>A genome reference for cultivated species of the human gut microbiota.</title>
        <authorList>
            <person name="Zou Y."/>
            <person name="Xue W."/>
            <person name="Luo G."/>
        </authorList>
    </citation>
    <scope>NUCLEOTIDE SEQUENCE [LARGE SCALE GENOMIC DNA]</scope>
    <source>
        <strain evidence="2 3">AM25-21AC</strain>
    </source>
</reference>
<protein>
    <submittedName>
        <fullName evidence="2">Uncharacterized protein</fullName>
    </submittedName>
</protein>
<feature type="transmembrane region" description="Helical" evidence="1">
    <location>
        <begin position="55"/>
        <end position="71"/>
    </location>
</feature>
<keyword evidence="1" id="KW-0812">Transmembrane</keyword>
<feature type="transmembrane region" description="Helical" evidence="1">
    <location>
        <begin position="77"/>
        <end position="93"/>
    </location>
</feature>
<dbReference type="RefSeq" id="WP_118175030.1">
    <property type="nucleotide sequence ID" value="NZ_CAJJOD010000004.1"/>
</dbReference>
<evidence type="ECO:0000313" key="3">
    <source>
        <dbReference type="Proteomes" id="UP000283442"/>
    </source>
</evidence>
<evidence type="ECO:0000256" key="1">
    <source>
        <dbReference type="SAM" id="Phobius"/>
    </source>
</evidence>
<dbReference type="EMBL" id="QRHE01000002">
    <property type="protein sequence ID" value="RHF52821.1"/>
    <property type="molecule type" value="Genomic_DNA"/>
</dbReference>
<evidence type="ECO:0000313" key="2">
    <source>
        <dbReference type="EMBL" id="RHF52821.1"/>
    </source>
</evidence>
<dbReference type="OrthoDB" id="1666233at2"/>
<dbReference type="Proteomes" id="UP000283442">
    <property type="component" value="Unassembled WGS sequence"/>
</dbReference>
<keyword evidence="1" id="KW-1133">Transmembrane helix</keyword>
<accession>A0A414NYR2</accession>
<organism evidence="2 3">
    <name type="scientific">Mitsuokella multacida</name>
    <dbReference type="NCBI Taxonomy" id="52226"/>
    <lineage>
        <taxon>Bacteria</taxon>
        <taxon>Bacillati</taxon>
        <taxon>Bacillota</taxon>
        <taxon>Negativicutes</taxon>
        <taxon>Selenomonadales</taxon>
        <taxon>Selenomonadaceae</taxon>
        <taxon>Mitsuokella</taxon>
    </lineage>
</organism>
<gene>
    <name evidence="2" type="ORF">DW674_02610</name>
</gene>
<comment type="caution">
    <text evidence="2">The sequence shown here is derived from an EMBL/GenBank/DDBJ whole genome shotgun (WGS) entry which is preliminary data.</text>
</comment>
<dbReference type="AlphaFoldDB" id="A0A414NYR2"/>
<name>A0A414NYR2_9FIRM</name>
<sequence>MFHCSICGRALSEKEALVHQGKDGKKEIICPACFEKEVGIDYETFRYRRENAKQTFFAVLFCLGATVYAFIEKGWPYGLLGIVLTILVYLFSSRTGKPKTKKKETNQK</sequence>